<gene>
    <name evidence="6" type="ORF">L873DRAFT_1662880</name>
</gene>
<feature type="region of interest" description="Disordered" evidence="3">
    <location>
        <begin position="627"/>
        <end position="678"/>
    </location>
</feature>
<feature type="compositionally biased region" description="Acidic residues" evidence="3">
    <location>
        <begin position="816"/>
        <end position="833"/>
    </location>
</feature>
<feature type="region of interest" description="Disordered" evidence="3">
    <location>
        <begin position="739"/>
        <end position="833"/>
    </location>
</feature>
<dbReference type="OrthoDB" id="784962at2759"/>
<dbReference type="Pfam" id="PF00439">
    <property type="entry name" value="Bromodomain"/>
    <property type="match status" value="2"/>
</dbReference>
<dbReference type="PANTHER" id="PTHR22880">
    <property type="entry name" value="FALZ-RELATED BROMODOMAIN-CONTAINING PROTEINS"/>
    <property type="match status" value="1"/>
</dbReference>
<dbReference type="GO" id="GO:0006338">
    <property type="term" value="P:chromatin remodeling"/>
    <property type="evidence" value="ECO:0007669"/>
    <property type="project" value="TreeGrafter"/>
</dbReference>
<dbReference type="CDD" id="cd05500">
    <property type="entry name" value="Bromo_BDF1_2_I"/>
    <property type="match status" value="1"/>
</dbReference>
<dbReference type="Pfam" id="PF17035">
    <property type="entry name" value="BET"/>
    <property type="match status" value="1"/>
</dbReference>
<keyword evidence="7" id="KW-1185">Reference proteome</keyword>
<feature type="compositionally biased region" description="Polar residues" evidence="3">
    <location>
        <begin position="1"/>
        <end position="16"/>
    </location>
</feature>
<dbReference type="InterPro" id="IPR027353">
    <property type="entry name" value="NET_dom"/>
</dbReference>
<dbReference type="InterPro" id="IPR018359">
    <property type="entry name" value="Bromodomain_CS"/>
</dbReference>
<dbReference type="SMART" id="SM00297">
    <property type="entry name" value="BROMO"/>
    <property type="match status" value="2"/>
</dbReference>
<name>A0A3N4K7Z7_9PEZI</name>
<dbReference type="STRING" id="1336337.A0A3N4K7Z7"/>
<dbReference type="SUPFAM" id="SSF47370">
    <property type="entry name" value="Bromodomain"/>
    <property type="match status" value="2"/>
</dbReference>
<evidence type="ECO:0000259" key="5">
    <source>
        <dbReference type="PROSITE" id="PS51525"/>
    </source>
</evidence>
<feature type="compositionally biased region" description="Low complexity" evidence="3">
    <location>
        <begin position="637"/>
        <end position="659"/>
    </location>
</feature>
<feature type="compositionally biased region" description="Polar residues" evidence="3">
    <location>
        <begin position="795"/>
        <end position="810"/>
    </location>
</feature>
<dbReference type="Proteomes" id="UP000276215">
    <property type="component" value="Unassembled WGS sequence"/>
</dbReference>
<dbReference type="InterPro" id="IPR001487">
    <property type="entry name" value="Bromodomain"/>
</dbReference>
<dbReference type="InterPro" id="IPR038336">
    <property type="entry name" value="NET_sf"/>
</dbReference>
<feature type="compositionally biased region" description="Pro residues" evidence="3">
    <location>
        <begin position="751"/>
        <end position="763"/>
    </location>
</feature>
<sequence length="833" mass="90789">MAVMSPQLSVNTQSSELKSEAVSPVLASAADGSAASEGAMAMDLDLNGSIKQEDNTSPQFAPSSPKDDHVSNGLRTPFVNGSAPDAKINAPPSPPIPTPPLHSDNTHDLSDLHITSPAGLPGSTVMSFQGGVGSENKEKPTGEPMDQDVSGDSIKDNEKSNGKSNEGKDVGSNQSEPPQKSESSSSKAGSSHDTTTDRAMTDAPTLKTSRSRDDDDGEGPPLKRAKTEEEMDVVSPTTAASYNSTAPLTATQSKYLLGVIRSLRRTKDARPFTMPVDPIKLNVPSYFEIITNPMDLQTMEKKLNNKEYSSPREFLADFNLILTNCVTFNGREHPVAESGRVMKAAFENHMAAFPSADFVEPQKTKSTKKKGGGNTAIKAAAPKPPKPVAPAPQAIKATQTKKESKRPAPTAAITAASPTFGLQPSGIPQIRRDSTANDRPKREIHPPAPKDLPYSDVKPRRKKTASELRFCDIVLKELHKKQYHDMAFPFYVPVDPVALNIPDYFKIIKKPMDLSTISTKLKTNQYDSASDFEADIRLMFSNCYKFNPSDQHVHKCGKALEDIFDQKWAEKASYTRDNPGSHSPVSVSPPVEDEDEDMSGDESEDQEQNIRMLEQQLEAMKDQISAMKNGQKKKKTPPATSAKKSKGSSSRKGSLVSTVPPANPSRPKKGKKEKKVPYITMEQKTELSERINYLPTGKMAYALKMIRENMPDLGNTADDEIELDIDELDPQTLYKLHTYVTRHAEKKPSGYVPPPPPPAPVPEPKSKSKSLPKSKKNKPMSAVEQEAKIKDLQAKLQNFDNPTPQPSNSAAHGDDSDSSDDDDESSGSESEEE</sequence>
<feature type="domain" description="Bromo" evidence="4">
    <location>
        <begin position="264"/>
        <end position="336"/>
    </location>
</feature>
<evidence type="ECO:0000313" key="7">
    <source>
        <dbReference type="Proteomes" id="UP000276215"/>
    </source>
</evidence>
<dbReference type="PROSITE" id="PS50014">
    <property type="entry name" value="BROMODOMAIN_2"/>
    <property type="match status" value="2"/>
</dbReference>
<dbReference type="PRINTS" id="PR00503">
    <property type="entry name" value="BROMODOMAIN"/>
</dbReference>
<dbReference type="InterPro" id="IPR050935">
    <property type="entry name" value="Bromo_chromatin_reader"/>
</dbReference>
<feature type="domain" description="NET" evidence="5">
    <location>
        <begin position="669"/>
        <end position="751"/>
    </location>
</feature>
<feature type="compositionally biased region" description="Basic and acidic residues" evidence="3">
    <location>
        <begin position="430"/>
        <end position="445"/>
    </location>
</feature>
<dbReference type="PROSITE" id="PS51525">
    <property type="entry name" value="NET"/>
    <property type="match status" value="1"/>
</dbReference>
<evidence type="ECO:0000256" key="2">
    <source>
        <dbReference type="PROSITE-ProRule" id="PRU00035"/>
    </source>
</evidence>
<evidence type="ECO:0000256" key="3">
    <source>
        <dbReference type="SAM" id="MobiDB-lite"/>
    </source>
</evidence>
<evidence type="ECO:0000313" key="6">
    <source>
        <dbReference type="EMBL" id="RPB05479.1"/>
    </source>
</evidence>
<feature type="compositionally biased region" description="Basic and acidic residues" evidence="3">
    <location>
        <begin position="153"/>
        <end position="169"/>
    </location>
</feature>
<feature type="compositionally biased region" description="Low complexity" evidence="3">
    <location>
        <begin position="407"/>
        <end position="419"/>
    </location>
</feature>
<dbReference type="EMBL" id="ML120353">
    <property type="protein sequence ID" value="RPB05479.1"/>
    <property type="molecule type" value="Genomic_DNA"/>
</dbReference>
<feature type="compositionally biased region" description="Low complexity" evidence="3">
    <location>
        <begin position="27"/>
        <end position="43"/>
    </location>
</feature>
<feature type="domain" description="Bromo" evidence="4">
    <location>
        <begin position="482"/>
        <end position="554"/>
    </location>
</feature>
<dbReference type="Gene3D" id="1.20.920.10">
    <property type="entry name" value="Bromodomain-like"/>
    <property type="match status" value="2"/>
</dbReference>
<dbReference type="AlphaFoldDB" id="A0A3N4K7Z7"/>
<dbReference type="GO" id="GO:0006355">
    <property type="term" value="P:regulation of DNA-templated transcription"/>
    <property type="evidence" value="ECO:0007669"/>
    <property type="project" value="TreeGrafter"/>
</dbReference>
<keyword evidence="1 2" id="KW-0103">Bromodomain</keyword>
<feature type="compositionally biased region" description="Low complexity" evidence="3">
    <location>
        <begin position="172"/>
        <end position="191"/>
    </location>
</feature>
<feature type="compositionally biased region" description="Pro residues" evidence="3">
    <location>
        <begin position="91"/>
        <end position="100"/>
    </location>
</feature>
<feature type="region of interest" description="Disordered" evidence="3">
    <location>
        <begin position="574"/>
        <end position="608"/>
    </location>
</feature>
<protein>
    <submittedName>
        <fullName evidence="6">Bromodomain-domain-containing protein</fullName>
    </submittedName>
</protein>
<reference evidence="6 7" key="1">
    <citation type="journal article" date="2018" name="Nat. Ecol. Evol.">
        <title>Pezizomycetes genomes reveal the molecular basis of ectomycorrhizal truffle lifestyle.</title>
        <authorList>
            <person name="Murat C."/>
            <person name="Payen T."/>
            <person name="Noel B."/>
            <person name="Kuo A."/>
            <person name="Morin E."/>
            <person name="Chen J."/>
            <person name="Kohler A."/>
            <person name="Krizsan K."/>
            <person name="Balestrini R."/>
            <person name="Da Silva C."/>
            <person name="Montanini B."/>
            <person name="Hainaut M."/>
            <person name="Levati E."/>
            <person name="Barry K.W."/>
            <person name="Belfiori B."/>
            <person name="Cichocki N."/>
            <person name="Clum A."/>
            <person name="Dockter R.B."/>
            <person name="Fauchery L."/>
            <person name="Guy J."/>
            <person name="Iotti M."/>
            <person name="Le Tacon F."/>
            <person name="Lindquist E.A."/>
            <person name="Lipzen A."/>
            <person name="Malagnac F."/>
            <person name="Mello A."/>
            <person name="Molinier V."/>
            <person name="Miyauchi S."/>
            <person name="Poulain J."/>
            <person name="Riccioni C."/>
            <person name="Rubini A."/>
            <person name="Sitrit Y."/>
            <person name="Splivallo R."/>
            <person name="Traeger S."/>
            <person name="Wang M."/>
            <person name="Zifcakova L."/>
            <person name="Wipf D."/>
            <person name="Zambonelli A."/>
            <person name="Paolocci F."/>
            <person name="Nowrousian M."/>
            <person name="Ottonello S."/>
            <person name="Baldrian P."/>
            <person name="Spatafora J.W."/>
            <person name="Henrissat B."/>
            <person name="Nagy L.G."/>
            <person name="Aury J.M."/>
            <person name="Wincker P."/>
            <person name="Grigoriev I.V."/>
            <person name="Bonfante P."/>
            <person name="Martin F.M."/>
        </authorList>
    </citation>
    <scope>NUCLEOTIDE SEQUENCE [LARGE SCALE GENOMIC DNA]</scope>
    <source>
        <strain evidence="6 7">120613-1</strain>
    </source>
</reference>
<organism evidence="6 7">
    <name type="scientific">Choiromyces venosus 120613-1</name>
    <dbReference type="NCBI Taxonomy" id="1336337"/>
    <lineage>
        <taxon>Eukaryota</taxon>
        <taxon>Fungi</taxon>
        <taxon>Dikarya</taxon>
        <taxon>Ascomycota</taxon>
        <taxon>Pezizomycotina</taxon>
        <taxon>Pezizomycetes</taxon>
        <taxon>Pezizales</taxon>
        <taxon>Tuberaceae</taxon>
        <taxon>Choiromyces</taxon>
    </lineage>
</organism>
<dbReference type="GO" id="GO:0005634">
    <property type="term" value="C:nucleus"/>
    <property type="evidence" value="ECO:0007669"/>
    <property type="project" value="TreeGrafter"/>
</dbReference>
<feature type="region of interest" description="Disordered" evidence="3">
    <location>
        <begin position="357"/>
        <end position="459"/>
    </location>
</feature>
<dbReference type="PROSITE" id="PS00633">
    <property type="entry name" value="BROMODOMAIN_1"/>
    <property type="match status" value="1"/>
</dbReference>
<dbReference type="GO" id="GO:0000785">
    <property type="term" value="C:chromatin"/>
    <property type="evidence" value="ECO:0007669"/>
    <property type="project" value="TreeGrafter"/>
</dbReference>
<proteinExistence type="predicted"/>
<feature type="compositionally biased region" description="Acidic residues" evidence="3">
    <location>
        <begin position="591"/>
        <end position="607"/>
    </location>
</feature>
<evidence type="ECO:0000259" key="4">
    <source>
        <dbReference type="PROSITE" id="PS50014"/>
    </source>
</evidence>
<feature type="region of interest" description="Disordered" evidence="3">
    <location>
        <begin position="1"/>
        <end position="239"/>
    </location>
</feature>
<dbReference type="InterPro" id="IPR036427">
    <property type="entry name" value="Bromodomain-like_sf"/>
</dbReference>
<dbReference type="PANTHER" id="PTHR22880:SF225">
    <property type="entry name" value="BROMODOMAIN-CONTAINING PROTEIN BET-1-RELATED"/>
    <property type="match status" value="1"/>
</dbReference>
<feature type="compositionally biased region" description="Basic residues" evidence="3">
    <location>
        <begin position="767"/>
        <end position="778"/>
    </location>
</feature>
<evidence type="ECO:0000256" key="1">
    <source>
        <dbReference type="ARBA" id="ARBA00023117"/>
    </source>
</evidence>
<dbReference type="Gene3D" id="1.20.1270.220">
    <property type="match status" value="1"/>
</dbReference>
<accession>A0A3N4K7Z7</accession>